<feature type="non-terminal residue" evidence="3">
    <location>
        <position position="1"/>
    </location>
</feature>
<keyword evidence="2" id="KW-0472">Membrane</keyword>
<feature type="non-terminal residue" evidence="3">
    <location>
        <position position="180"/>
    </location>
</feature>
<comment type="caution">
    <text evidence="3">The sequence shown here is derived from an EMBL/GenBank/DDBJ whole genome shotgun (WGS) entry which is preliminary data.</text>
</comment>
<feature type="region of interest" description="Disordered" evidence="1">
    <location>
        <begin position="42"/>
        <end position="64"/>
    </location>
</feature>
<evidence type="ECO:0000313" key="3">
    <source>
        <dbReference type="EMBL" id="CAH1801555.1"/>
    </source>
</evidence>
<reference evidence="3" key="1">
    <citation type="submission" date="2022-03" db="EMBL/GenBank/DDBJ databases">
        <authorList>
            <person name="Martin C."/>
        </authorList>
    </citation>
    <scope>NUCLEOTIDE SEQUENCE</scope>
</reference>
<feature type="transmembrane region" description="Helical" evidence="2">
    <location>
        <begin position="137"/>
        <end position="157"/>
    </location>
</feature>
<evidence type="ECO:0000313" key="4">
    <source>
        <dbReference type="Proteomes" id="UP000749559"/>
    </source>
</evidence>
<keyword evidence="4" id="KW-1185">Reference proteome</keyword>
<evidence type="ECO:0000256" key="1">
    <source>
        <dbReference type="SAM" id="MobiDB-lite"/>
    </source>
</evidence>
<name>A0A8S4QBZ6_OWEFU</name>
<proteinExistence type="predicted"/>
<dbReference type="Proteomes" id="UP000749559">
    <property type="component" value="Unassembled WGS sequence"/>
</dbReference>
<sequence length="180" mass="20268">ESVKISNGYGTYHKQTNESATEQIVYSKQKDYPTQYNGPITETNIDQNAQPNGYHKSQNGYRKQTNGYLKKGGSPILSGRPATRYSFSKNDTDIEDPVTAIERQMSSSQKVDHHASVDPRPDIKLINYKRLSVKQLILRRGLVLLMNVVILVAGIFVRLNVSINHVPSQEDSNVTQLCYP</sequence>
<accession>A0A8S4QBZ6</accession>
<organism evidence="3 4">
    <name type="scientific">Owenia fusiformis</name>
    <name type="common">Polychaete worm</name>
    <dbReference type="NCBI Taxonomy" id="6347"/>
    <lineage>
        <taxon>Eukaryota</taxon>
        <taxon>Metazoa</taxon>
        <taxon>Spiralia</taxon>
        <taxon>Lophotrochozoa</taxon>
        <taxon>Annelida</taxon>
        <taxon>Polychaeta</taxon>
        <taxon>Sedentaria</taxon>
        <taxon>Canalipalpata</taxon>
        <taxon>Sabellida</taxon>
        <taxon>Oweniida</taxon>
        <taxon>Oweniidae</taxon>
        <taxon>Owenia</taxon>
    </lineage>
</organism>
<dbReference type="AlphaFoldDB" id="A0A8S4QBZ6"/>
<keyword evidence="2" id="KW-1133">Transmembrane helix</keyword>
<keyword evidence="2" id="KW-0812">Transmembrane</keyword>
<protein>
    <submittedName>
        <fullName evidence="3">Uncharacterized protein</fullName>
    </submittedName>
</protein>
<gene>
    <name evidence="3" type="ORF">OFUS_LOCUS25336</name>
</gene>
<dbReference type="EMBL" id="CAIIXF020000012">
    <property type="protein sequence ID" value="CAH1801555.1"/>
    <property type="molecule type" value="Genomic_DNA"/>
</dbReference>
<evidence type="ECO:0000256" key="2">
    <source>
        <dbReference type="SAM" id="Phobius"/>
    </source>
</evidence>